<sequence>MGDIPGRKLFKVFNQDFIVDERYTVTKELGQGAYGIVWYRIISILVNIVLISYDSAATNNVTQEGVAIKKVTNVFSKKILAKRALREIKLLQHFRGHRNITCLYDMDIPRPMNFNETYLYEGQGK</sequence>
<dbReference type="GO" id="GO:0005524">
    <property type="term" value="F:ATP binding"/>
    <property type="evidence" value="ECO:0007669"/>
    <property type="project" value="UniProtKB-KW"/>
</dbReference>
<accession>A0A420J8J8</accession>
<dbReference type="EMBL" id="MCBQ01001705">
    <property type="protein sequence ID" value="RKF83105.1"/>
    <property type="molecule type" value="Genomic_DNA"/>
</dbReference>
<evidence type="ECO:0000313" key="5">
    <source>
        <dbReference type="EMBL" id="RKF83105.1"/>
    </source>
</evidence>
<dbReference type="STRING" id="62708.A0A420J8J8"/>
<evidence type="ECO:0000256" key="3">
    <source>
        <dbReference type="ARBA" id="ARBA00022840"/>
    </source>
</evidence>
<proteinExistence type="predicted"/>
<dbReference type="Gene3D" id="3.30.200.20">
    <property type="entry name" value="Phosphorylase Kinase, domain 1"/>
    <property type="match status" value="1"/>
</dbReference>
<evidence type="ECO:0000256" key="2">
    <source>
        <dbReference type="ARBA" id="ARBA00022741"/>
    </source>
</evidence>
<reference evidence="5 6" key="1">
    <citation type="journal article" date="2018" name="BMC Genomics">
        <title>Comparative genome analyses reveal sequence features reflecting distinct modes of host-adaptation between dicot and monocot powdery mildew.</title>
        <authorList>
            <person name="Wu Y."/>
            <person name="Ma X."/>
            <person name="Pan Z."/>
            <person name="Kale S.D."/>
            <person name="Song Y."/>
            <person name="King H."/>
            <person name="Zhang Q."/>
            <person name="Presley C."/>
            <person name="Deng X."/>
            <person name="Wei C.I."/>
            <person name="Xiao S."/>
        </authorList>
    </citation>
    <scope>NUCLEOTIDE SEQUENCE [LARGE SCALE GENOMIC DNA]</scope>
    <source>
        <strain evidence="5">UMSG3</strain>
    </source>
</reference>
<dbReference type="GO" id="GO:0004674">
    <property type="term" value="F:protein serine/threonine kinase activity"/>
    <property type="evidence" value="ECO:0007669"/>
    <property type="project" value="UniProtKB-KW"/>
</dbReference>
<dbReference type="Proteomes" id="UP000283383">
    <property type="component" value="Unassembled WGS sequence"/>
</dbReference>
<dbReference type="PROSITE" id="PS50011">
    <property type="entry name" value="PROTEIN_KINASE_DOM"/>
    <property type="match status" value="1"/>
</dbReference>
<dbReference type="FunFam" id="3.30.200.20:FF:000157">
    <property type="entry name" value="Mitogen-activated protein kinase"/>
    <property type="match status" value="1"/>
</dbReference>
<dbReference type="InterPro" id="IPR050117">
    <property type="entry name" value="MAPK"/>
</dbReference>
<comment type="caution">
    <text evidence="5">The sequence shown here is derived from an EMBL/GenBank/DDBJ whole genome shotgun (WGS) entry which is preliminary data.</text>
</comment>
<evidence type="ECO:0000259" key="4">
    <source>
        <dbReference type="PROSITE" id="PS50011"/>
    </source>
</evidence>
<evidence type="ECO:0000256" key="1">
    <source>
        <dbReference type="ARBA" id="ARBA00022527"/>
    </source>
</evidence>
<dbReference type="InterPro" id="IPR000719">
    <property type="entry name" value="Prot_kinase_dom"/>
</dbReference>
<keyword evidence="6" id="KW-1185">Reference proteome</keyword>
<dbReference type="AlphaFoldDB" id="A0A420J8J8"/>
<organism evidence="5 6">
    <name type="scientific">Golovinomyces cichoracearum</name>
    <dbReference type="NCBI Taxonomy" id="62708"/>
    <lineage>
        <taxon>Eukaryota</taxon>
        <taxon>Fungi</taxon>
        <taxon>Dikarya</taxon>
        <taxon>Ascomycota</taxon>
        <taxon>Pezizomycotina</taxon>
        <taxon>Leotiomycetes</taxon>
        <taxon>Erysiphales</taxon>
        <taxon>Erysiphaceae</taxon>
        <taxon>Golovinomyces</taxon>
    </lineage>
</organism>
<keyword evidence="3" id="KW-0067">ATP-binding</keyword>
<keyword evidence="5" id="KW-0808">Transferase</keyword>
<dbReference type="PANTHER" id="PTHR24055">
    <property type="entry name" value="MITOGEN-ACTIVATED PROTEIN KINASE"/>
    <property type="match status" value="1"/>
</dbReference>
<protein>
    <submittedName>
        <fullName evidence="5">Mitogen-activated protein kinase MKC1</fullName>
    </submittedName>
</protein>
<dbReference type="SUPFAM" id="SSF56112">
    <property type="entry name" value="Protein kinase-like (PK-like)"/>
    <property type="match status" value="1"/>
</dbReference>
<keyword evidence="5" id="KW-0418">Kinase</keyword>
<dbReference type="InterPro" id="IPR011009">
    <property type="entry name" value="Kinase-like_dom_sf"/>
</dbReference>
<feature type="domain" description="Protein kinase" evidence="4">
    <location>
        <begin position="23"/>
        <end position="125"/>
    </location>
</feature>
<name>A0A420J8J8_9PEZI</name>
<keyword evidence="1" id="KW-0723">Serine/threonine-protein kinase</keyword>
<keyword evidence="2" id="KW-0547">Nucleotide-binding</keyword>
<evidence type="ECO:0000313" key="6">
    <source>
        <dbReference type="Proteomes" id="UP000283383"/>
    </source>
</evidence>
<gene>
    <name evidence="5" type="ORF">GcM3_017009</name>
</gene>